<organism evidence="1 2">
    <name type="scientific">Pseudomonas veronii 1YdBTEX2</name>
    <dbReference type="NCBI Taxonomy" id="1295141"/>
    <lineage>
        <taxon>Bacteria</taxon>
        <taxon>Pseudomonadati</taxon>
        <taxon>Pseudomonadota</taxon>
        <taxon>Gammaproteobacteria</taxon>
        <taxon>Pseudomonadales</taxon>
        <taxon>Pseudomonadaceae</taxon>
        <taxon>Pseudomonas</taxon>
    </lineage>
</organism>
<gene>
    <name evidence="1" type="ORF">PVE_R1G5827</name>
</gene>
<dbReference type="EMBL" id="LT599583">
    <property type="protein sequence ID" value="SBW83707.1"/>
    <property type="molecule type" value="Genomic_DNA"/>
</dbReference>
<proteinExistence type="predicted"/>
<dbReference type="AlphaFoldDB" id="A0A1D3K5X0"/>
<name>A0A1D3K5X0_PSEVE</name>
<protein>
    <submittedName>
        <fullName evidence="1">Uncharacterized protein</fullName>
    </submittedName>
</protein>
<dbReference type="RefSeq" id="WP_026139804.1">
    <property type="nucleotide sequence ID" value="NZ_AOUH01000006.1"/>
</dbReference>
<evidence type="ECO:0000313" key="1">
    <source>
        <dbReference type="EMBL" id="SBW83707.1"/>
    </source>
</evidence>
<sequence length="128" mass="14979">MKKFVETSRNKKNLDQENSWFEHCRREKLPFITVTTRTKYANVHWDYITYPNEVDKHLEANRDLTVSKSLEIFQEYANAKSDYQLSSGLVYFNNLEIEAAKASAEKLYDLISEIVATHLNSPNADEKK</sequence>
<evidence type="ECO:0000313" key="2">
    <source>
        <dbReference type="Proteomes" id="UP000245431"/>
    </source>
</evidence>
<dbReference type="Proteomes" id="UP000245431">
    <property type="component" value="Chromosome PVE_r1"/>
</dbReference>
<accession>A0A1D3K5X0</accession>
<reference evidence="2" key="1">
    <citation type="submission" date="2016-07" db="EMBL/GenBank/DDBJ databases">
        <authorList>
            <person name="Florea S."/>
            <person name="Webb J.S."/>
            <person name="Jaromczyk J."/>
            <person name="Schardl C.L."/>
        </authorList>
    </citation>
    <scope>NUCLEOTIDE SEQUENCE [LARGE SCALE GENOMIC DNA]</scope>
    <source>
        <strain evidence="2">1YdBTEX2</strain>
    </source>
</reference>